<name>A0A1L7WIY2_9HELO</name>
<evidence type="ECO:0000256" key="1">
    <source>
        <dbReference type="SAM" id="MobiDB-lite"/>
    </source>
</evidence>
<dbReference type="STRING" id="576137.A0A1L7WIY2"/>
<feature type="region of interest" description="Disordered" evidence="1">
    <location>
        <begin position="341"/>
        <end position="374"/>
    </location>
</feature>
<reference evidence="4 5" key="1">
    <citation type="submission" date="2016-03" db="EMBL/GenBank/DDBJ databases">
        <authorList>
            <person name="Ploux O."/>
        </authorList>
    </citation>
    <scope>NUCLEOTIDE SEQUENCE [LARGE SCALE GENOMIC DNA]</scope>
    <source>
        <strain evidence="4 5">UAMH 11012</strain>
    </source>
</reference>
<dbReference type="InterPro" id="IPR015889">
    <property type="entry name" value="Intradiol_dOase_core"/>
</dbReference>
<dbReference type="GO" id="GO:0016702">
    <property type="term" value="F:oxidoreductase activity, acting on single donors with incorporation of molecular oxygen, incorporation of two atoms of oxygen"/>
    <property type="evidence" value="ECO:0007669"/>
    <property type="project" value="InterPro"/>
</dbReference>
<feature type="chain" id="PRO_5012250753" evidence="2">
    <location>
        <begin position="21"/>
        <end position="374"/>
    </location>
</feature>
<evidence type="ECO:0000259" key="3">
    <source>
        <dbReference type="Pfam" id="PF00775"/>
    </source>
</evidence>
<dbReference type="Proteomes" id="UP000184330">
    <property type="component" value="Unassembled WGS sequence"/>
</dbReference>
<dbReference type="InterPro" id="IPR000627">
    <property type="entry name" value="Intradiol_dOase_C"/>
</dbReference>
<gene>
    <name evidence="4" type="ORF">PAC_02601</name>
</gene>
<dbReference type="CDD" id="cd03457">
    <property type="entry name" value="intradiol_dioxygenase_like"/>
    <property type="match status" value="1"/>
</dbReference>
<dbReference type="Pfam" id="PF00775">
    <property type="entry name" value="Dioxygenase_C"/>
    <property type="match status" value="1"/>
</dbReference>
<dbReference type="AlphaFoldDB" id="A0A1L7WIY2"/>
<keyword evidence="4" id="KW-0560">Oxidoreductase</keyword>
<accession>A0A1L7WIY2</accession>
<dbReference type="EMBL" id="FJOG01000003">
    <property type="protein sequence ID" value="CZR52724.1"/>
    <property type="molecule type" value="Genomic_DNA"/>
</dbReference>
<evidence type="ECO:0000313" key="5">
    <source>
        <dbReference type="Proteomes" id="UP000184330"/>
    </source>
</evidence>
<dbReference type="Gene3D" id="2.60.130.10">
    <property type="entry name" value="Aromatic compound dioxygenase"/>
    <property type="match status" value="1"/>
</dbReference>
<protein>
    <submittedName>
        <fullName evidence="4">Related to extracellular dioxygenase</fullName>
    </submittedName>
</protein>
<organism evidence="4 5">
    <name type="scientific">Phialocephala subalpina</name>
    <dbReference type="NCBI Taxonomy" id="576137"/>
    <lineage>
        <taxon>Eukaryota</taxon>
        <taxon>Fungi</taxon>
        <taxon>Dikarya</taxon>
        <taxon>Ascomycota</taxon>
        <taxon>Pezizomycotina</taxon>
        <taxon>Leotiomycetes</taxon>
        <taxon>Helotiales</taxon>
        <taxon>Mollisiaceae</taxon>
        <taxon>Phialocephala</taxon>
        <taxon>Phialocephala fortinii species complex</taxon>
    </lineage>
</organism>
<keyword evidence="5" id="KW-1185">Reference proteome</keyword>
<proteinExistence type="predicted"/>
<sequence>MQLTTVLASAILSFSLLTSAHPGEHEFHDAAADLKKREFKVNARRGLSACAEQMEKRGLNARAQARRQATVNEYRKRKMVRDTDTILNTSHASSANYSTATPEDIIFSSNSTCVLNPEGETGPYWVKGEHIRSDLREEQPGVPIVIDGQFVDVETCEPITELYWDFWHCNSTGVYSGLVATGNGNTDDTSNLNATFLRGVQKTDSDGVVQFLSVFPGHYSGRTNHHHMIAHLNATLLPNNTLTGGTVGHVGQLFWDQDIVYQVEATYPYNTNNITLTTNAEDRVFADETLTTSDPVLEYVMLGDTLADGLFGWVTIAVNVSATYDPNYSFVYTASGGVAESGGGDDSVDGSGSTNGTAPSGTGAVPTGAAPSGL</sequence>
<dbReference type="GO" id="GO:0008199">
    <property type="term" value="F:ferric iron binding"/>
    <property type="evidence" value="ECO:0007669"/>
    <property type="project" value="InterPro"/>
</dbReference>
<evidence type="ECO:0000313" key="4">
    <source>
        <dbReference type="EMBL" id="CZR52724.1"/>
    </source>
</evidence>
<keyword evidence="2" id="KW-0732">Signal</keyword>
<evidence type="ECO:0000256" key="2">
    <source>
        <dbReference type="SAM" id="SignalP"/>
    </source>
</evidence>
<dbReference type="OrthoDB" id="121380at2759"/>
<keyword evidence="4" id="KW-0223">Dioxygenase</keyword>
<dbReference type="PANTHER" id="PTHR34315:SF9">
    <property type="entry name" value="INTRADIOL RING-CLEAVAGE DIOXYGENASES DOMAIN-CONTAINING PROTEIN-RELATED"/>
    <property type="match status" value="1"/>
</dbReference>
<dbReference type="PANTHER" id="PTHR34315">
    <property type="match status" value="1"/>
</dbReference>
<feature type="signal peptide" evidence="2">
    <location>
        <begin position="1"/>
        <end position="20"/>
    </location>
</feature>
<dbReference type="SUPFAM" id="SSF49482">
    <property type="entry name" value="Aromatic compound dioxygenase"/>
    <property type="match status" value="1"/>
</dbReference>
<feature type="domain" description="Intradiol ring-cleavage dioxygenases" evidence="3">
    <location>
        <begin position="132"/>
        <end position="224"/>
    </location>
</feature>